<sequence>MQIAGDIRRKISVNLAFVILNLTLVILSLSEVSSFNKSMAREIL</sequence>
<reference evidence="3" key="1">
    <citation type="journal article" date="2014" name="Genome Announc.">
        <title>Draft genome sequences of six enterohepatic helicobacter species isolated from humans and one from rhesus macaques.</title>
        <authorList>
            <person name="Shen Z."/>
            <person name="Sheh A."/>
            <person name="Young S.K."/>
            <person name="Abouelliel A."/>
            <person name="Ward D.V."/>
            <person name="Earl A.M."/>
            <person name="Fox J.G."/>
        </authorList>
    </citation>
    <scope>NUCLEOTIDE SEQUENCE [LARGE SCALE GENOMIC DNA]</scope>
    <source>
        <strain evidence="3">CCUG 18818</strain>
    </source>
</reference>
<feature type="transmembrane region" description="Helical" evidence="1">
    <location>
        <begin position="12"/>
        <end position="30"/>
    </location>
</feature>
<dbReference type="Proteomes" id="UP000005755">
    <property type="component" value="Unassembled WGS sequence"/>
</dbReference>
<evidence type="ECO:0000313" key="2">
    <source>
        <dbReference type="EMBL" id="EFR47034.1"/>
    </source>
</evidence>
<evidence type="ECO:0000256" key="1">
    <source>
        <dbReference type="SAM" id="Phobius"/>
    </source>
</evidence>
<name>A0ABN0BC20_9HELI</name>
<keyword evidence="1" id="KW-0812">Transmembrane</keyword>
<proteinExistence type="predicted"/>
<organism evidence="2 3">
    <name type="scientific">Helicobacter cinaedi CCUG 18818 = ATCC BAA-847</name>
    <dbReference type="NCBI Taxonomy" id="537971"/>
    <lineage>
        <taxon>Bacteria</taxon>
        <taxon>Pseudomonadati</taxon>
        <taxon>Campylobacterota</taxon>
        <taxon>Epsilonproteobacteria</taxon>
        <taxon>Campylobacterales</taxon>
        <taxon>Helicobacteraceae</taxon>
        <taxon>Helicobacter</taxon>
    </lineage>
</organism>
<keyword evidence="1" id="KW-0472">Membrane</keyword>
<keyword evidence="1" id="KW-1133">Transmembrane helix</keyword>
<dbReference type="GeneID" id="77383537"/>
<gene>
    <name evidence="2" type="ORF">HCCG_01582</name>
</gene>
<evidence type="ECO:0000313" key="3">
    <source>
        <dbReference type="Proteomes" id="UP000005755"/>
    </source>
</evidence>
<dbReference type="RefSeq" id="WP_002956916.1">
    <property type="nucleotide sequence ID" value="NC_020555.1"/>
</dbReference>
<protein>
    <submittedName>
        <fullName evidence="2">Uncharacterized protein</fullName>
    </submittedName>
</protein>
<accession>A0ABN0BC20</accession>
<dbReference type="EMBL" id="DS990392">
    <property type="protein sequence ID" value="EFR47034.1"/>
    <property type="molecule type" value="Genomic_DNA"/>
</dbReference>
<keyword evidence="3" id="KW-1185">Reference proteome</keyword>